<dbReference type="CDD" id="cd00448">
    <property type="entry name" value="YjgF_YER057c_UK114_family"/>
    <property type="match status" value="1"/>
</dbReference>
<comment type="similarity">
    <text evidence="1">Belongs to the RutC family.</text>
</comment>
<dbReference type="InParanoid" id="F0S459"/>
<dbReference type="InterPro" id="IPR035959">
    <property type="entry name" value="RutC-like_sf"/>
</dbReference>
<dbReference type="InterPro" id="IPR019897">
    <property type="entry name" value="RidA_CS"/>
</dbReference>
<dbReference type="NCBIfam" id="TIGR00004">
    <property type="entry name" value="Rid family detoxifying hydrolase"/>
    <property type="match status" value="1"/>
</dbReference>
<proteinExistence type="inferred from homology"/>
<dbReference type="eggNOG" id="COG0251">
    <property type="taxonomic scope" value="Bacteria"/>
</dbReference>
<dbReference type="EMBL" id="CP002543">
    <property type="protein sequence ID" value="ADY73631.1"/>
    <property type="molecule type" value="Genomic_DNA"/>
</dbReference>
<dbReference type="OrthoDB" id="9803101at2"/>
<dbReference type="Proteomes" id="UP000007102">
    <property type="component" value="Chromosome"/>
</dbReference>
<reference evidence="2 3" key="1">
    <citation type="journal article" date="2011" name="Stand. Genomic Sci.">
        <title>Complete genome sequence of the thermophilic sulfur-reducer Desulfurobacterium thermolithotrophum type strain (BSA(T)) from a deep-sea hydrothermal vent.</title>
        <authorList>
            <person name="Goker M."/>
            <person name="Daligault H."/>
            <person name="Mwirichia R."/>
            <person name="Lapidus A."/>
            <person name="Lucas S."/>
            <person name="Deshpande S."/>
            <person name="Pagani I."/>
            <person name="Tapia R."/>
            <person name="Cheng J.F."/>
            <person name="Goodwin L."/>
            <person name="Pitluck S."/>
            <person name="Liolios K."/>
            <person name="Ivanova N."/>
            <person name="Mavromatis K."/>
            <person name="Mikhailova N."/>
            <person name="Pati A."/>
            <person name="Chen A."/>
            <person name="Palaniappan K."/>
            <person name="Han C."/>
            <person name="Land M."/>
            <person name="Hauser L."/>
            <person name="Pan C."/>
            <person name="Brambilla E.M."/>
            <person name="Rohde M."/>
            <person name="Spring S."/>
            <person name="Sikorski J."/>
            <person name="Wirth R."/>
            <person name="Detter J.C."/>
            <person name="Woyke T."/>
            <person name="Bristow J."/>
            <person name="Eisen J.A."/>
            <person name="Markowitz V."/>
            <person name="Hugenholtz P."/>
            <person name="Kyrpides N.C."/>
            <person name="Klenk H.P."/>
        </authorList>
    </citation>
    <scope>NUCLEOTIDE SEQUENCE [LARGE SCALE GENOMIC DNA]</scope>
    <source>
        <strain evidence="3">DSM 11699 / BSA</strain>
    </source>
</reference>
<evidence type="ECO:0000313" key="3">
    <source>
        <dbReference type="Proteomes" id="UP000007102"/>
    </source>
</evidence>
<protein>
    <submittedName>
        <fullName evidence="2">Endoribonuclease L-PSP</fullName>
    </submittedName>
</protein>
<dbReference type="Pfam" id="PF01042">
    <property type="entry name" value="Ribonuc_L-PSP"/>
    <property type="match status" value="1"/>
</dbReference>
<accession>F0S459</accession>
<dbReference type="STRING" id="868864.Dester_0992"/>
<dbReference type="InterPro" id="IPR006056">
    <property type="entry name" value="RidA"/>
</dbReference>
<sequence>MKIINTSGAPKPVGPYSQGILSGNLIFTAGQIGINPKTGKLEETFEKQVLQALKNLEAILNRVGASKCSILKVTVFLKDITKFKEFNKIYKEFLKDCPVKPARSVVEVSNLPLGAEVEIECIAQRG</sequence>
<organism evidence="2 3">
    <name type="scientific">Desulfurobacterium thermolithotrophum (strain DSM 11699 / BSA)</name>
    <dbReference type="NCBI Taxonomy" id="868864"/>
    <lineage>
        <taxon>Bacteria</taxon>
        <taxon>Pseudomonadati</taxon>
        <taxon>Aquificota</taxon>
        <taxon>Aquificia</taxon>
        <taxon>Desulfurobacteriales</taxon>
        <taxon>Desulfurobacteriaceae</taxon>
        <taxon>Desulfurobacterium</taxon>
    </lineage>
</organism>
<name>F0S459_DESTD</name>
<dbReference type="FunFam" id="3.30.1330.40:FF:000001">
    <property type="entry name" value="L-PSP family endoribonuclease"/>
    <property type="match status" value="1"/>
</dbReference>
<dbReference type="SUPFAM" id="SSF55298">
    <property type="entry name" value="YjgF-like"/>
    <property type="match status" value="1"/>
</dbReference>
<dbReference type="PANTHER" id="PTHR11803:SF39">
    <property type="entry name" value="2-IMINOBUTANOATE_2-IMINOPROPANOATE DEAMINASE"/>
    <property type="match status" value="1"/>
</dbReference>
<evidence type="ECO:0000313" key="2">
    <source>
        <dbReference type="EMBL" id="ADY73631.1"/>
    </source>
</evidence>
<dbReference type="GO" id="GO:0019239">
    <property type="term" value="F:deaminase activity"/>
    <property type="evidence" value="ECO:0007669"/>
    <property type="project" value="TreeGrafter"/>
</dbReference>
<dbReference type="HOGENOM" id="CLU_100715_7_1_0"/>
<gene>
    <name evidence="2" type="ordered locus">Dester_0992</name>
</gene>
<dbReference type="PANTHER" id="PTHR11803">
    <property type="entry name" value="2-IMINOBUTANOATE/2-IMINOPROPANOATE DEAMINASE RIDA"/>
    <property type="match status" value="1"/>
</dbReference>
<dbReference type="InterPro" id="IPR006175">
    <property type="entry name" value="YjgF/YER057c/UK114"/>
</dbReference>
<keyword evidence="3" id="KW-1185">Reference proteome</keyword>
<dbReference type="GO" id="GO:0005829">
    <property type="term" value="C:cytosol"/>
    <property type="evidence" value="ECO:0007669"/>
    <property type="project" value="TreeGrafter"/>
</dbReference>
<evidence type="ECO:0000256" key="1">
    <source>
        <dbReference type="ARBA" id="ARBA00010552"/>
    </source>
</evidence>
<dbReference type="PROSITE" id="PS01094">
    <property type="entry name" value="UPF0076"/>
    <property type="match status" value="1"/>
</dbReference>
<dbReference type="KEGG" id="dte:Dester_0992"/>
<dbReference type="Gene3D" id="3.30.1330.40">
    <property type="entry name" value="RutC-like"/>
    <property type="match status" value="1"/>
</dbReference>
<reference evidence="3" key="2">
    <citation type="submission" date="2011-02" db="EMBL/GenBank/DDBJ databases">
        <title>The complete genome of Desulfurobacterium thermolithotrophum DSM 11699.</title>
        <authorList>
            <consortium name="US DOE Joint Genome Institute (JGI-PGF)"/>
            <person name="Lucas S."/>
            <person name="Copeland A."/>
            <person name="Lapidus A."/>
            <person name="Bruce D."/>
            <person name="Goodwin L."/>
            <person name="Pitluck S."/>
            <person name="Kyrpides N."/>
            <person name="Mavromatis K."/>
            <person name="Pagani I."/>
            <person name="Ivanova N."/>
            <person name="Mikhailova N."/>
            <person name="Daligault H."/>
            <person name="Detter J.C."/>
            <person name="Tapia R."/>
            <person name="Han C."/>
            <person name="Land M."/>
            <person name="Hauser L."/>
            <person name="Markowitz V."/>
            <person name="Cheng J.-F."/>
            <person name="Hugenholtz P."/>
            <person name="Woyke T."/>
            <person name="Wu D."/>
            <person name="Spring S."/>
            <person name="Brambilla E."/>
            <person name="Klenk H.-P."/>
            <person name="Eisen J.A."/>
        </authorList>
    </citation>
    <scope>NUCLEOTIDE SEQUENCE [LARGE SCALE GENOMIC DNA]</scope>
    <source>
        <strain evidence="3">DSM 11699 / BSA</strain>
    </source>
</reference>
<dbReference type="FunCoup" id="F0S459">
    <property type="interactions" value="358"/>
</dbReference>
<dbReference type="RefSeq" id="WP_013638583.1">
    <property type="nucleotide sequence ID" value="NC_015185.1"/>
</dbReference>
<dbReference type="AlphaFoldDB" id="F0S459"/>